<evidence type="ECO:0000313" key="2">
    <source>
        <dbReference type="Proteomes" id="UP000635477"/>
    </source>
</evidence>
<dbReference type="EMBL" id="JABEYC010000103">
    <property type="protein sequence ID" value="KAF4982669.1"/>
    <property type="molecule type" value="Genomic_DNA"/>
</dbReference>
<dbReference type="Proteomes" id="UP000635477">
    <property type="component" value="Unassembled WGS sequence"/>
</dbReference>
<dbReference type="AlphaFoldDB" id="A0A8H4USV8"/>
<name>A0A8H4USV8_9HYPO</name>
<proteinExistence type="predicted"/>
<reference evidence="1" key="2">
    <citation type="submission" date="2020-05" db="EMBL/GenBank/DDBJ databases">
        <authorList>
            <person name="Kim H.-S."/>
            <person name="Proctor R.H."/>
            <person name="Brown D.W."/>
        </authorList>
    </citation>
    <scope>NUCLEOTIDE SEQUENCE</scope>
    <source>
        <strain evidence="1">NRRL 22465</strain>
    </source>
</reference>
<protein>
    <submittedName>
        <fullName evidence="1">Uncharacterized protein</fullName>
    </submittedName>
</protein>
<accession>A0A8H4USV8</accession>
<keyword evidence="2" id="KW-1185">Reference proteome</keyword>
<organism evidence="1 2">
    <name type="scientific">Fusarium zealandicum</name>
    <dbReference type="NCBI Taxonomy" id="1053134"/>
    <lineage>
        <taxon>Eukaryota</taxon>
        <taxon>Fungi</taxon>
        <taxon>Dikarya</taxon>
        <taxon>Ascomycota</taxon>
        <taxon>Pezizomycotina</taxon>
        <taxon>Sordariomycetes</taxon>
        <taxon>Hypocreomycetidae</taxon>
        <taxon>Hypocreales</taxon>
        <taxon>Nectriaceae</taxon>
        <taxon>Fusarium</taxon>
        <taxon>Fusarium staphyleae species complex</taxon>
    </lineage>
</organism>
<comment type="caution">
    <text evidence="1">The sequence shown here is derived from an EMBL/GenBank/DDBJ whole genome shotgun (WGS) entry which is preliminary data.</text>
</comment>
<gene>
    <name evidence="1" type="ORF">FZEAL_1776</name>
</gene>
<reference evidence="1" key="1">
    <citation type="journal article" date="2020" name="BMC Genomics">
        <title>Correction to: Identification and distribution of gene clusters required for synthesis of sphingolipid metabolism inhibitors in diverse species of the filamentous fungus Fusarium.</title>
        <authorList>
            <person name="Kim H.S."/>
            <person name="Lohmar J.M."/>
            <person name="Busman M."/>
            <person name="Brown D.W."/>
            <person name="Naumann T.A."/>
            <person name="Divon H.H."/>
            <person name="Lysoe E."/>
            <person name="Uhlig S."/>
            <person name="Proctor R.H."/>
        </authorList>
    </citation>
    <scope>NUCLEOTIDE SEQUENCE</scope>
    <source>
        <strain evidence="1">NRRL 22465</strain>
    </source>
</reference>
<evidence type="ECO:0000313" key="1">
    <source>
        <dbReference type="EMBL" id="KAF4982669.1"/>
    </source>
</evidence>
<sequence>MVGIPICAHDTELGSANLQIAAEHMVLHDAKRRYAQINLRGWKLAPPVTNISTSGIPHRYPTTYGCRREQTMP</sequence>